<dbReference type="CDD" id="cd12914">
    <property type="entry name" value="PDC1_DGC_like"/>
    <property type="match status" value="1"/>
</dbReference>
<dbReference type="Pfam" id="PF00672">
    <property type="entry name" value="HAMP"/>
    <property type="match status" value="1"/>
</dbReference>
<evidence type="ECO:0000256" key="5">
    <source>
        <dbReference type="ARBA" id="ARBA00022989"/>
    </source>
</evidence>
<evidence type="ECO:0000256" key="7">
    <source>
        <dbReference type="ARBA" id="ARBA00029447"/>
    </source>
</evidence>
<dbReference type="Gene3D" id="1.10.287.950">
    <property type="entry name" value="Methyl-accepting chemotaxis protein"/>
    <property type="match status" value="1"/>
</dbReference>
<dbReference type="Gene3D" id="1.10.8.500">
    <property type="entry name" value="HAMP domain in histidine kinase"/>
    <property type="match status" value="1"/>
</dbReference>
<dbReference type="InterPro" id="IPR003660">
    <property type="entry name" value="HAMP_dom"/>
</dbReference>
<dbReference type="SMART" id="SM00283">
    <property type="entry name" value="MA"/>
    <property type="match status" value="1"/>
</dbReference>
<dbReference type="PANTHER" id="PTHR43531">
    <property type="entry name" value="PROTEIN ICFG"/>
    <property type="match status" value="1"/>
</dbReference>
<reference evidence="11" key="1">
    <citation type="submission" date="2019-08" db="EMBL/GenBank/DDBJ databases">
        <authorList>
            <person name="Kucharzyk K."/>
            <person name="Murdoch R.W."/>
            <person name="Higgins S."/>
            <person name="Loffler F."/>
        </authorList>
    </citation>
    <scope>NUCLEOTIDE SEQUENCE</scope>
</reference>
<evidence type="ECO:0000256" key="8">
    <source>
        <dbReference type="SAM" id="Phobius"/>
    </source>
</evidence>
<dbReference type="InterPro" id="IPR033479">
    <property type="entry name" value="dCache_1"/>
</dbReference>
<feature type="domain" description="HAMP" evidence="10">
    <location>
        <begin position="302"/>
        <end position="355"/>
    </location>
</feature>
<gene>
    <name evidence="11" type="ORF">SDC9_76566</name>
</gene>
<dbReference type="PANTHER" id="PTHR43531:SF11">
    <property type="entry name" value="METHYL-ACCEPTING CHEMOTAXIS PROTEIN 3"/>
    <property type="match status" value="1"/>
</dbReference>
<keyword evidence="6 8" id="KW-0472">Membrane</keyword>
<dbReference type="GO" id="GO:0006935">
    <property type="term" value="P:chemotaxis"/>
    <property type="evidence" value="ECO:0007669"/>
    <property type="project" value="UniProtKB-KW"/>
</dbReference>
<dbReference type="SUPFAM" id="SSF58104">
    <property type="entry name" value="Methyl-accepting chemotaxis protein (MCP) signaling domain"/>
    <property type="match status" value="1"/>
</dbReference>
<evidence type="ECO:0000256" key="6">
    <source>
        <dbReference type="ARBA" id="ARBA00023136"/>
    </source>
</evidence>
<feature type="domain" description="Methyl-accepting transducer" evidence="9">
    <location>
        <begin position="405"/>
        <end position="634"/>
    </location>
</feature>
<dbReference type="InterPro" id="IPR051310">
    <property type="entry name" value="MCP_chemotaxis"/>
</dbReference>
<feature type="transmembrane region" description="Helical" evidence="8">
    <location>
        <begin position="275"/>
        <end position="300"/>
    </location>
</feature>
<protein>
    <submittedName>
        <fullName evidence="11">Uncharacterized protein</fullName>
    </submittedName>
</protein>
<keyword evidence="5 8" id="KW-1133">Transmembrane helix</keyword>
<dbReference type="GO" id="GO:0005886">
    <property type="term" value="C:plasma membrane"/>
    <property type="evidence" value="ECO:0007669"/>
    <property type="project" value="UniProtKB-SubCell"/>
</dbReference>
<dbReference type="Pfam" id="PF00015">
    <property type="entry name" value="MCPsignal"/>
    <property type="match status" value="1"/>
</dbReference>
<evidence type="ECO:0000259" key="10">
    <source>
        <dbReference type="PROSITE" id="PS50885"/>
    </source>
</evidence>
<evidence type="ECO:0000256" key="2">
    <source>
        <dbReference type="ARBA" id="ARBA00022475"/>
    </source>
</evidence>
<comment type="caution">
    <text evidence="11">The sequence shown here is derived from an EMBL/GenBank/DDBJ whole genome shotgun (WGS) entry which is preliminary data.</text>
</comment>
<comment type="similarity">
    <text evidence="7">Belongs to the methyl-accepting chemotaxis (MCP) protein family.</text>
</comment>
<evidence type="ECO:0000256" key="4">
    <source>
        <dbReference type="ARBA" id="ARBA00022692"/>
    </source>
</evidence>
<organism evidence="11">
    <name type="scientific">bioreactor metagenome</name>
    <dbReference type="NCBI Taxonomy" id="1076179"/>
    <lineage>
        <taxon>unclassified sequences</taxon>
        <taxon>metagenomes</taxon>
        <taxon>ecological metagenomes</taxon>
    </lineage>
</organism>
<name>A0A644YVG8_9ZZZZ</name>
<dbReference type="GO" id="GO:0004888">
    <property type="term" value="F:transmembrane signaling receptor activity"/>
    <property type="evidence" value="ECO:0007669"/>
    <property type="project" value="TreeGrafter"/>
</dbReference>
<keyword evidence="4 8" id="KW-0812">Transmembrane</keyword>
<evidence type="ECO:0000313" key="11">
    <source>
        <dbReference type="EMBL" id="MPM30024.1"/>
    </source>
</evidence>
<keyword evidence="3" id="KW-0145">Chemotaxis</keyword>
<evidence type="ECO:0000259" key="9">
    <source>
        <dbReference type="PROSITE" id="PS50111"/>
    </source>
</evidence>
<evidence type="ECO:0000256" key="3">
    <source>
        <dbReference type="ARBA" id="ARBA00022500"/>
    </source>
</evidence>
<dbReference type="CDD" id="cd12912">
    <property type="entry name" value="PDC2_MCP_like"/>
    <property type="match status" value="1"/>
</dbReference>
<dbReference type="EMBL" id="VSSQ01005673">
    <property type="protein sequence ID" value="MPM30024.1"/>
    <property type="molecule type" value="Genomic_DNA"/>
</dbReference>
<dbReference type="PROSITE" id="PS50885">
    <property type="entry name" value="HAMP"/>
    <property type="match status" value="1"/>
</dbReference>
<evidence type="ECO:0000256" key="1">
    <source>
        <dbReference type="ARBA" id="ARBA00004651"/>
    </source>
</evidence>
<dbReference type="InterPro" id="IPR004089">
    <property type="entry name" value="MCPsignal_dom"/>
</dbReference>
<dbReference type="AlphaFoldDB" id="A0A644YVG8"/>
<proteinExistence type="inferred from homology"/>
<accession>A0A644YVG8</accession>
<dbReference type="Pfam" id="PF02743">
    <property type="entry name" value="dCache_1"/>
    <property type="match status" value="1"/>
</dbReference>
<dbReference type="GO" id="GO:0007165">
    <property type="term" value="P:signal transduction"/>
    <property type="evidence" value="ECO:0007669"/>
    <property type="project" value="InterPro"/>
</dbReference>
<keyword evidence="2" id="KW-1003">Cell membrane</keyword>
<dbReference type="PROSITE" id="PS50111">
    <property type="entry name" value="CHEMOTAXIS_TRANSDUC_2"/>
    <property type="match status" value="1"/>
</dbReference>
<comment type="subcellular location">
    <subcellularLocation>
        <location evidence="1">Cell membrane</location>
        <topology evidence="1">Multi-pass membrane protein</topology>
    </subcellularLocation>
</comment>
<sequence>MNKRLKFKKLKMKSLKSKLVLCTVSIVILTAALNLVIGTFSSYQGLTQNVNSDLTSMGTILTESISHGLENMQTQLKSLAQSDEIGAAGLTEDQIINILDQDKDSLGYKTLSLVKTDGTIISKDSDLNNQNISDQVYFQSAAQGETYFSVPMNDPAGNFCIIACTPISSANFSGVLMATLDPYSYSPFIQDVVVGKTGSAFIIDKDGVLIGNISSQKIDDHKTAEVYKYADLTQSGITIYSYSTGDRICYHAPLPGTDGWSFGIVAPIAEMTASIHYTIIGLVSSSIFCIICAIVIALLAAKSIVNPITYVCRRLELLSVGDLHSETVDIHSDDETGILAESLNKTVLSLRGYIEEITNVLSEVSRGNMRIETQIEFDGDFLPIKESLENITKSLDASLISISQASEQIASGSEQVASGAQLLSQGATEQAASIEELSSTMEEIAENIKTNAKHAGQANEKVDDVRTQINESNQHMNDMLNAMAKIDQSSNEIEKIVKTIEDISFQTNILALNAAVEAARAGAAGKGFAVVADEVRNLAAKSAEAVKGTTLLINNSREQVEKGAVVANSTAKALQAVVASMEAVSDNVEQISKVSSQQSNKIEQVSLSVNQISNVVQTNSATAEESAAASEELSGQAQMLKELVAKFQL</sequence>
<dbReference type="Gene3D" id="3.30.450.20">
    <property type="entry name" value="PAS domain"/>
    <property type="match status" value="1"/>
</dbReference>